<dbReference type="KEGG" id="ncc:104944096"/>
<dbReference type="AlphaFoldDB" id="A0A6I9N1L3"/>
<gene>
    <name evidence="2" type="primary">LOC104944096</name>
</gene>
<reference evidence="2" key="1">
    <citation type="submission" date="2025-08" db="UniProtKB">
        <authorList>
            <consortium name="RefSeq"/>
        </authorList>
    </citation>
    <scope>IDENTIFICATION</scope>
    <source>
        <tissue evidence="2">Muscle</tissue>
    </source>
</reference>
<accession>A0A6I9N1L3</accession>
<evidence type="ECO:0000313" key="2">
    <source>
        <dbReference type="RefSeq" id="XP_010767875.1"/>
    </source>
</evidence>
<organism evidence="1 2">
    <name type="scientific">Notothenia coriiceps</name>
    <name type="common">black rockcod</name>
    <dbReference type="NCBI Taxonomy" id="8208"/>
    <lineage>
        <taxon>Eukaryota</taxon>
        <taxon>Metazoa</taxon>
        <taxon>Chordata</taxon>
        <taxon>Craniata</taxon>
        <taxon>Vertebrata</taxon>
        <taxon>Euteleostomi</taxon>
        <taxon>Actinopterygii</taxon>
        <taxon>Neopterygii</taxon>
        <taxon>Teleostei</taxon>
        <taxon>Neoteleostei</taxon>
        <taxon>Acanthomorphata</taxon>
        <taxon>Eupercaria</taxon>
        <taxon>Perciformes</taxon>
        <taxon>Notothenioidei</taxon>
        <taxon>Nototheniidae</taxon>
        <taxon>Notothenia</taxon>
    </lineage>
</organism>
<dbReference type="Proteomes" id="UP000504611">
    <property type="component" value="Unplaced"/>
</dbReference>
<dbReference type="GeneID" id="104944096"/>
<dbReference type="RefSeq" id="XP_010767875.1">
    <property type="nucleotide sequence ID" value="XM_010769573.1"/>
</dbReference>
<keyword evidence="1" id="KW-1185">Reference proteome</keyword>
<protein>
    <submittedName>
        <fullName evidence="2">Uncharacterized protein</fullName>
    </submittedName>
</protein>
<dbReference type="OrthoDB" id="6019352at2759"/>
<sequence>MVVVGCPVPGCDFKSDDLSEALVIAILTIHGCSHQHAAPVMAAPAQAPAPHGPRLDRPKVDVGVSIEEWNVFIRRWNVFRAGSGIGDAQAPFQLFQCAGPVLGDSLLKAVPDAASGPLPDLITVMRSLAVIPVATCVLRTKLLQLRQERDETFRAFAARVRGKAETCAYNAVCECGKDVDYTDHTVTPSARFRMAGRRIHGKPCAATFHLAPESPLPECNRLETTTPPFQDSRSAPLCQHRRLTAWQYKCLTVTGKQTP</sequence>
<evidence type="ECO:0000313" key="1">
    <source>
        <dbReference type="Proteomes" id="UP000504611"/>
    </source>
</evidence>
<name>A0A6I9N1L3_9TELE</name>
<proteinExistence type="predicted"/>